<comment type="caution">
    <text evidence="1">The sequence shown here is derived from an EMBL/GenBank/DDBJ whole genome shotgun (WGS) entry which is preliminary data.</text>
</comment>
<evidence type="ECO:0000313" key="1">
    <source>
        <dbReference type="EMBL" id="MBU9724118.1"/>
    </source>
</evidence>
<gene>
    <name evidence="1" type="ORF">KS407_22090</name>
</gene>
<accession>A0ABS6JZV6</accession>
<reference evidence="1 2" key="1">
    <citation type="submission" date="2021-06" db="EMBL/GenBank/DDBJ databases">
        <title>Bacillus sp. RD4P76, an endophyte from a halophyte.</title>
        <authorList>
            <person name="Sun J.-Q."/>
        </authorList>
    </citation>
    <scope>NUCLEOTIDE SEQUENCE [LARGE SCALE GENOMIC DNA]</scope>
    <source>
        <strain evidence="1 2">JCM 17098</strain>
    </source>
</reference>
<keyword evidence="2" id="KW-1185">Reference proteome</keyword>
<organism evidence="1 2">
    <name type="scientific">Evansella alkalicola</name>
    <dbReference type="NCBI Taxonomy" id="745819"/>
    <lineage>
        <taxon>Bacteria</taxon>
        <taxon>Bacillati</taxon>
        <taxon>Bacillota</taxon>
        <taxon>Bacilli</taxon>
        <taxon>Bacillales</taxon>
        <taxon>Bacillaceae</taxon>
        <taxon>Evansella</taxon>
    </lineage>
</organism>
<proteinExistence type="predicted"/>
<dbReference type="Proteomes" id="UP000790580">
    <property type="component" value="Unassembled WGS sequence"/>
</dbReference>
<evidence type="ECO:0000313" key="2">
    <source>
        <dbReference type="Proteomes" id="UP000790580"/>
    </source>
</evidence>
<dbReference type="RefSeq" id="WP_140354944.1">
    <property type="nucleotide sequence ID" value="NZ_JAHQCR010000088.1"/>
</dbReference>
<sequence>MDFKGLIKDIVKEETQKQARFKIGTVANIDDKPTIIFSGEENPSEKGYSYLGSYTPTVGDRVLLVRVKSTYVILDKLIV</sequence>
<protein>
    <submittedName>
        <fullName evidence="1">Uncharacterized protein</fullName>
    </submittedName>
</protein>
<name>A0ABS6JZV6_9BACI</name>
<dbReference type="EMBL" id="JAHQCR010000088">
    <property type="protein sequence ID" value="MBU9724118.1"/>
    <property type="molecule type" value="Genomic_DNA"/>
</dbReference>